<accession>J3MI89</accession>
<dbReference type="Pfam" id="PF03478">
    <property type="entry name" value="Beta-prop_KIB1-4"/>
    <property type="match status" value="1"/>
</dbReference>
<evidence type="ECO:0000259" key="2">
    <source>
        <dbReference type="Pfam" id="PF03478"/>
    </source>
</evidence>
<dbReference type="Proteomes" id="UP000006038">
    <property type="component" value="Chromosome 7"/>
</dbReference>
<reference evidence="3" key="1">
    <citation type="journal article" date="2013" name="Nat. Commun.">
        <title>Whole-genome sequencing of Oryza brachyantha reveals mechanisms underlying Oryza genome evolution.</title>
        <authorList>
            <person name="Chen J."/>
            <person name="Huang Q."/>
            <person name="Gao D."/>
            <person name="Wang J."/>
            <person name="Lang Y."/>
            <person name="Liu T."/>
            <person name="Li B."/>
            <person name="Bai Z."/>
            <person name="Luis Goicoechea J."/>
            <person name="Liang C."/>
            <person name="Chen C."/>
            <person name="Zhang W."/>
            <person name="Sun S."/>
            <person name="Liao Y."/>
            <person name="Zhang X."/>
            <person name="Yang L."/>
            <person name="Song C."/>
            <person name="Wang M."/>
            <person name="Shi J."/>
            <person name="Liu G."/>
            <person name="Liu J."/>
            <person name="Zhou H."/>
            <person name="Zhou W."/>
            <person name="Yu Q."/>
            <person name="An N."/>
            <person name="Chen Y."/>
            <person name="Cai Q."/>
            <person name="Wang B."/>
            <person name="Liu B."/>
            <person name="Min J."/>
            <person name="Huang Y."/>
            <person name="Wu H."/>
            <person name="Li Z."/>
            <person name="Zhang Y."/>
            <person name="Yin Y."/>
            <person name="Song W."/>
            <person name="Jiang J."/>
            <person name="Jackson S.A."/>
            <person name="Wing R.A."/>
            <person name="Wang J."/>
            <person name="Chen M."/>
        </authorList>
    </citation>
    <scope>NUCLEOTIDE SEQUENCE [LARGE SCALE GENOMIC DNA]</scope>
    <source>
        <strain evidence="3">cv. IRGC 101232</strain>
    </source>
</reference>
<organism evidence="3">
    <name type="scientific">Oryza brachyantha</name>
    <name type="common">malo sina</name>
    <dbReference type="NCBI Taxonomy" id="4533"/>
    <lineage>
        <taxon>Eukaryota</taxon>
        <taxon>Viridiplantae</taxon>
        <taxon>Streptophyta</taxon>
        <taxon>Embryophyta</taxon>
        <taxon>Tracheophyta</taxon>
        <taxon>Spermatophyta</taxon>
        <taxon>Magnoliopsida</taxon>
        <taxon>Liliopsida</taxon>
        <taxon>Poales</taxon>
        <taxon>Poaceae</taxon>
        <taxon>BOP clade</taxon>
        <taxon>Oryzoideae</taxon>
        <taxon>Oryzeae</taxon>
        <taxon>Oryzinae</taxon>
        <taxon>Oryza</taxon>
    </lineage>
</organism>
<dbReference type="Gene3D" id="1.20.1280.50">
    <property type="match status" value="1"/>
</dbReference>
<proteinExistence type="predicted"/>
<evidence type="ECO:0000313" key="4">
    <source>
        <dbReference type="Proteomes" id="UP000006038"/>
    </source>
</evidence>
<feature type="domain" description="KIB1-4 beta-propeller" evidence="2">
    <location>
        <begin position="67"/>
        <end position="372"/>
    </location>
</feature>
<dbReference type="OMA" id="DWDFIYA"/>
<dbReference type="InterPro" id="IPR005174">
    <property type="entry name" value="KIB1-4_b-propeller"/>
</dbReference>
<protein>
    <recommendedName>
        <fullName evidence="2">KIB1-4 beta-propeller domain-containing protein</fullName>
    </recommendedName>
</protein>
<dbReference type="SUPFAM" id="SSF81383">
    <property type="entry name" value="F-box domain"/>
    <property type="match status" value="1"/>
</dbReference>
<gene>
    <name evidence="3" type="primary">LOC121054892</name>
</gene>
<evidence type="ECO:0000256" key="1">
    <source>
        <dbReference type="SAM" id="MobiDB-lite"/>
    </source>
</evidence>
<dbReference type="PANTHER" id="PTHR33110:SF108">
    <property type="entry name" value="OS11G0154200 PROTEIN"/>
    <property type="match status" value="1"/>
</dbReference>
<dbReference type="InterPro" id="IPR036047">
    <property type="entry name" value="F-box-like_dom_sf"/>
</dbReference>
<feature type="region of interest" description="Disordered" evidence="1">
    <location>
        <begin position="217"/>
        <end position="236"/>
    </location>
</feature>
<dbReference type="eggNOG" id="ENOG502R6Z0">
    <property type="taxonomic scope" value="Eukaryota"/>
</dbReference>
<sequence length="406" mass="45330">MDGECVPSPWPELPPDLAGAVYCRLVSYGDRVRFRAVCRPWRLAARRQHPLPAALPWIALDRTTNESLPDGEVHRVPVPGELPADTVCRGAFDGWLLYESGEQRERCLRNPISMAKIDLPYHCDEVINPGFNLDGLYPTTVCLHEAVLRKIVVCSPDFLAAIIDYGAVLFLRPGSMHSTWSLAACPGYVGDIALYRGKLYFVAGHGELAVHDFSSSSSEASSSRRHGSAKDDSSSSCVDVVISTEPPLNNQNPPRGHFWDSTVYLVVSCTGKLLMVRWRRCLPLAPHYRHWCADELSKEIKVDVFEADLEKRRWSEVEELGEQALFVGTTCSKALPWPDHANCVFFLGLNVAKFSPDGTIDGIGGCAYCVYDMKNGAFSFDHPVSIERDFRRSRDDWFFPCDVVES</sequence>
<dbReference type="AlphaFoldDB" id="J3MI89"/>
<dbReference type="PANTHER" id="PTHR33110">
    <property type="entry name" value="F-BOX/KELCH-REPEAT PROTEIN-RELATED"/>
    <property type="match status" value="1"/>
</dbReference>
<dbReference type="EnsemblPlants" id="OB07G11210.1">
    <property type="protein sequence ID" value="OB07G11210.1"/>
    <property type="gene ID" value="OB07G11210"/>
</dbReference>
<reference evidence="3" key="2">
    <citation type="submission" date="2013-04" db="UniProtKB">
        <authorList>
            <consortium name="EnsemblPlants"/>
        </authorList>
    </citation>
    <scope>IDENTIFICATION</scope>
</reference>
<name>J3MI89_ORYBR</name>
<evidence type="ECO:0000313" key="3">
    <source>
        <dbReference type="EnsemblPlants" id="OB07G11210.1"/>
    </source>
</evidence>
<dbReference type="Gramene" id="OB07G11210.1">
    <property type="protein sequence ID" value="OB07G11210.1"/>
    <property type="gene ID" value="OB07G11210"/>
</dbReference>
<dbReference type="HOGENOM" id="CLU_019286_12_1_1"/>
<keyword evidence="4" id="KW-1185">Reference proteome</keyword>